<keyword evidence="6 12" id="KW-0997">Cell inner membrane</keyword>
<evidence type="ECO:0000259" key="15">
    <source>
        <dbReference type="Pfam" id="PF18075"/>
    </source>
</evidence>
<keyword evidence="17" id="KW-1185">Reference proteome</keyword>
<dbReference type="GO" id="GO:0051301">
    <property type="term" value="P:cell division"/>
    <property type="evidence" value="ECO:0007669"/>
    <property type="project" value="UniProtKB-KW"/>
</dbReference>
<accession>A0ABM7Q4P7</accession>
<comment type="subunit">
    <text evidence="3">Forms a membrane-associated complex with FtsE.</text>
</comment>
<name>A0ABM7Q4P7_9GAMM</name>
<keyword evidence="5 12" id="KW-1003">Cell membrane</keyword>
<feature type="transmembrane region" description="Helical" evidence="13">
    <location>
        <begin position="40"/>
        <end position="63"/>
    </location>
</feature>
<comment type="subcellular location">
    <subcellularLocation>
        <location evidence="1">Cell inner membrane</location>
        <topology evidence="1">Multi-pass membrane protein</topology>
    </subcellularLocation>
</comment>
<evidence type="ECO:0000313" key="17">
    <source>
        <dbReference type="Proteomes" id="UP000681317"/>
    </source>
</evidence>
<comment type="similarity">
    <text evidence="2 12">Belongs to the ABC-4 integral membrane protein family. FtsX subfamily.</text>
</comment>
<protein>
    <recommendedName>
        <fullName evidence="4 12">Cell division protein FtsX</fullName>
    </recommendedName>
</protein>
<evidence type="ECO:0000256" key="1">
    <source>
        <dbReference type="ARBA" id="ARBA00004429"/>
    </source>
</evidence>
<reference evidence="16 17" key="1">
    <citation type="submission" date="2021-03" db="EMBL/GenBank/DDBJ databases">
        <title>Complete Genome Sequences of Two Lysobacter Strains Isolated from Sea Water (Lysobacter caseinilyticus) and Soil (Lysobacter helvus) in South Korea.</title>
        <authorList>
            <person name="Watanabe Y."/>
            <person name="Arakawa K."/>
        </authorList>
    </citation>
    <scope>NUCLEOTIDE SEQUENCE [LARGE SCALE GENOMIC DNA]</scope>
    <source>
        <strain evidence="16 17">KVB24</strain>
    </source>
</reference>
<evidence type="ECO:0000256" key="3">
    <source>
        <dbReference type="ARBA" id="ARBA00011160"/>
    </source>
</evidence>
<evidence type="ECO:0000256" key="2">
    <source>
        <dbReference type="ARBA" id="ARBA00007379"/>
    </source>
</evidence>
<evidence type="ECO:0000313" key="16">
    <source>
        <dbReference type="EMBL" id="BCT92295.1"/>
    </source>
</evidence>
<evidence type="ECO:0000256" key="4">
    <source>
        <dbReference type="ARBA" id="ARBA00021907"/>
    </source>
</evidence>
<dbReference type="InterPro" id="IPR004513">
    <property type="entry name" value="FtsX"/>
</dbReference>
<evidence type="ECO:0000256" key="6">
    <source>
        <dbReference type="ARBA" id="ARBA00022519"/>
    </source>
</evidence>
<organism evidence="16 17">
    <name type="scientific">Noviluteimonas caseinilytica</name>
    <dbReference type="NCBI Taxonomy" id="2675101"/>
    <lineage>
        <taxon>Bacteria</taxon>
        <taxon>Pseudomonadati</taxon>
        <taxon>Pseudomonadota</taxon>
        <taxon>Gammaproteobacteria</taxon>
        <taxon>Lysobacterales</taxon>
        <taxon>Lysobacteraceae</taxon>
        <taxon>Noviluteimonas</taxon>
    </lineage>
</organism>
<evidence type="ECO:0000256" key="11">
    <source>
        <dbReference type="ARBA" id="ARBA00023306"/>
    </source>
</evidence>
<dbReference type="InterPro" id="IPR003838">
    <property type="entry name" value="ABC3_permease_C"/>
</dbReference>
<sequence length="320" mass="34053">MPEAAAVRDKRTHSSGPGAWVDHHLYSFVASLGRVFRKPWATLLTVGVMAVALALPLGLWVVLGNVQRFAGEVQSSRQISVFLKTGVDAAHANAVADTLRKRDEVASVVVRTPDEGLQVLRAQDGLGEAIDALAATGADDNPLPYALLVVPRGDDLTLAESLRALPDVDLVQHDAVWRSRLDNWLRFGGRVALVLAALLSLGALLVVGNTVRLDIQSRRDEIGVLQLLGASDGFIRRPFLYLGIWYGLAAGALALALLTGAWMALRAPLADLANSYGSGFTLQGVDPLQAAIVIGGATLLGWIGAGVVTSHFLRQTRPTR</sequence>
<dbReference type="NCBIfam" id="TIGR00439">
    <property type="entry name" value="FtsX_Gneg"/>
    <property type="match status" value="1"/>
</dbReference>
<keyword evidence="8 13" id="KW-0812">Transmembrane</keyword>
<dbReference type="Pfam" id="PF02687">
    <property type="entry name" value="FtsX"/>
    <property type="match status" value="1"/>
</dbReference>
<evidence type="ECO:0000256" key="7">
    <source>
        <dbReference type="ARBA" id="ARBA00022618"/>
    </source>
</evidence>
<evidence type="ECO:0000259" key="14">
    <source>
        <dbReference type="Pfam" id="PF02687"/>
    </source>
</evidence>
<dbReference type="PANTHER" id="PTHR47755:SF1">
    <property type="entry name" value="CELL DIVISION PROTEIN FTSX"/>
    <property type="match status" value="1"/>
</dbReference>
<proteinExistence type="inferred from homology"/>
<keyword evidence="7 12" id="KW-0132">Cell division</keyword>
<feature type="transmembrane region" description="Helical" evidence="13">
    <location>
        <begin position="239"/>
        <end position="265"/>
    </location>
</feature>
<dbReference type="RefSeq" id="WP_213436957.1">
    <property type="nucleotide sequence ID" value="NZ_AP024545.1"/>
</dbReference>
<dbReference type="Proteomes" id="UP000681317">
    <property type="component" value="Chromosome"/>
</dbReference>
<feature type="transmembrane region" description="Helical" evidence="13">
    <location>
        <begin position="290"/>
        <end position="313"/>
    </location>
</feature>
<dbReference type="Pfam" id="PF18075">
    <property type="entry name" value="FtsX_ECD"/>
    <property type="match status" value="1"/>
</dbReference>
<gene>
    <name evidence="16" type="primary">ftsX</name>
    <name evidence="16" type="ORF">LYSCAS_13190</name>
</gene>
<feature type="domain" description="ABC3 transporter permease C-terminal" evidence="14">
    <location>
        <begin position="194"/>
        <end position="315"/>
    </location>
</feature>
<evidence type="ECO:0000256" key="13">
    <source>
        <dbReference type="SAM" id="Phobius"/>
    </source>
</evidence>
<dbReference type="Gene3D" id="3.30.70.3040">
    <property type="match status" value="1"/>
</dbReference>
<dbReference type="InterPro" id="IPR040690">
    <property type="entry name" value="FtsX_ECD"/>
</dbReference>
<comment type="function">
    <text evidence="12">Part of the ABC transporter FtsEX involved in cellular division.</text>
</comment>
<evidence type="ECO:0000256" key="8">
    <source>
        <dbReference type="ARBA" id="ARBA00022692"/>
    </source>
</evidence>
<feature type="transmembrane region" description="Helical" evidence="13">
    <location>
        <begin position="187"/>
        <end position="208"/>
    </location>
</feature>
<dbReference type="EMBL" id="AP024545">
    <property type="protein sequence ID" value="BCT92295.1"/>
    <property type="molecule type" value="Genomic_DNA"/>
</dbReference>
<dbReference type="PANTHER" id="PTHR47755">
    <property type="entry name" value="CELL DIVISION PROTEIN FTSX"/>
    <property type="match status" value="1"/>
</dbReference>
<feature type="domain" description="FtsX extracellular" evidence="15">
    <location>
        <begin position="78"/>
        <end position="171"/>
    </location>
</feature>
<dbReference type="InterPro" id="IPR047590">
    <property type="entry name" value="FtsX_proteobact-type"/>
</dbReference>
<evidence type="ECO:0000256" key="10">
    <source>
        <dbReference type="ARBA" id="ARBA00023136"/>
    </source>
</evidence>
<dbReference type="PIRSF" id="PIRSF003097">
    <property type="entry name" value="FtsX"/>
    <property type="match status" value="1"/>
</dbReference>
<evidence type="ECO:0000256" key="5">
    <source>
        <dbReference type="ARBA" id="ARBA00022475"/>
    </source>
</evidence>
<evidence type="ECO:0000256" key="12">
    <source>
        <dbReference type="PIRNR" id="PIRNR003097"/>
    </source>
</evidence>
<keyword evidence="10 12" id="KW-0472">Membrane</keyword>
<evidence type="ECO:0000256" key="9">
    <source>
        <dbReference type="ARBA" id="ARBA00022989"/>
    </source>
</evidence>
<keyword evidence="9 13" id="KW-1133">Transmembrane helix</keyword>
<keyword evidence="11 12" id="KW-0131">Cell cycle</keyword>